<sequence length="38" mass="4213">MIRKLTDLKFWGVMLGIAWLVVVIAFIAMNPDAAAVTH</sequence>
<protein>
    <submittedName>
        <fullName evidence="2">Uncharacterized protein</fullName>
    </submittedName>
</protein>
<dbReference type="Proteomes" id="UP000564573">
    <property type="component" value="Unassembled WGS sequence"/>
</dbReference>
<accession>A0A839XF03</accession>
<proteinExistence type="predicted"/>
<keyword evidence="1" id="KW-0812">Transmembrane</keyword>
<dbReference type="AlphaFoldDB" id="A0A839XF03"/>
<gene>
    <name evidence="2" type="ORF">FB384_000754</name>
</gene>
<evidence type="ECO:0000256" key="1">
    <source>
        <dbReference type="SAM" id="Phobius"/>
    </source>
</evidence>
<feature type="transmembrane region" description="Helical" evidence="1">
    <location>
        <begin position="12"/>
        <end position="29"/>
    </location>
</feature>
<keyword evidence="1" id="KW-1133">Transmembrane helix</keyword>
<organism evidence="2 3">
    <name type="scientific">Prauserella sediminis</name>
    <dbReference type="NCBI Taxonomy" id="577680"/>
    <lineage>
        <taxon>Bacteria</taxon>
        <taxon>Bacillati</taxon>
        <taxon>Actinomycetota</taxon>
        <taxon>Actinomycetes</taxon>
        <taxon>Pseudonocardiales</taxon>
        <taxon>Pseudonocardiaceae</taxon>
        <taxon>Prauserella</taxon>
        <taxon>Prauserella salsuginis group</taxon>
    </lineage>
</organism>
<reference evidence="2 3" key="1">
    <citation type="submission" date="2020-08" db="EMBL/GenBank/DDBJ databases">
        <title>Sequencing the genomes of 1000 actinobacteria strains.</title>
        <authorList>
            <person name="Klenk H.-P."/>
        </authorList>
    </citation>
    <scope>NUCLEOTIDE SEQUENCE [LARGE SCALE GENOMIC DNA]</scope>
    <source>
        <strain evidence="2 3">DSM 45267</strain>
    </source>
</reference>
<evidence type="ECO:0000313" key="2">
    <source>
        <dbReference type="EMBL" id="MBB3661850.1"/>
    </source>
</evidence>
<name>A0A839XF03_9PSEU</name>
<evidence type="ECO:0000313" key="3">
    <source>
        <dbReference type="Proteomes" id="UP000564573"/>
    </source>
</evidence>
<comment type="caution">
    <text evidence="2">The sequence shown here is derived from an EMBL/GenBank/DDBJ whole genome shotgun (WGS) entry which is preliminary data.</text>
</comment>
<keyword evidence="3" id="KW-1185">Reference proteome</keyword>
<dbReference type="EMBL" id="JACIBS010000001">
    <property type="protein sequence ID" value="MBB3661850.1"/>
    <property type="molecule type" value="Genomic_DNA"/>
</dbReference>
<keyword evidence="1" id="KW-0472">Membrane</keyword>